<evidence type="ECO:0000313" key="2">
    <source>
        <dbReference type="EMBL" id="SDQ70599.1"/>
    </source>
</evidence>
<keyword evidence="3" id="KW-1185">Reference proteome</keyword>
<dbReference type="Gene3D" id="3.40.970.30">
    <property type="entry name" value="yp_829618.1 like domains"/>
    <property type="match status" value="1"/>
</dbReference>
<gene>
    <name evidence="2" type="ORF">SAMN04489742_2224</name>
</gene>
<dbReference type="InterPro" id="IPR056695">
    <property type="entry name" value="DUF7793"/>
</dbReference>
<evidence type="ECO:0000259" key="1">
    <source>
        <dbReference type="Pfam" id="PF25056"/>
    </source>
</evidence>
<dbReference type="Gene3D" id="3.40.1680.10">
    <property type="entry name" value="yp_829618.1 domain like"/>
    <property type="match status" value="1"/>
</dbReference>
<organism evidence="2 3">
    <name type="scientific">Crystallibacter crystallopoietes</name>
    <dbReference type="NCBI Taxonomy" id="37928"/>
    <lineage>
        <taxon>Bacteria</taxon>
        <taxon>Bacillati</taxon>
        <taxon>Actinomycetota</taxon>
        <taxon>Actinomycetes</taxon>
        <taxon>Micrococcales</taxon>
        <taxon>Micrococcaceae</taxon>
        <taxon>Crystallibacter</taxon>
    </lineage>
</organism>
<dbReference type="AlphaFoldDB" id="A0A1H1D2V7"/>
<dbReference type="RefSeq" id="WP_074700453.1">
    <property type="nucleotide sequence ID" value="NZ_CP018863.1"/>
</dbReference>
<name>A0A1H1D2V7_9MICC</name>
<sequence>MEPIAIEGDKATLELTGDGILNLRWTEGVRIEAEDARAAMREVNNLSGTDEHPMLVDMATTQSVSRGARAVFSIPCAANRIALLGKSAVDRVIANFFLGVHTPPCPTRFFNSRSEAMAWLVQEQDANHDDGGAG</sequence>
<reference evidence="2 3" key="1">
    <citation type="submission" date="2016-10" db="EMBL/GenBank/DDBJ databases">
        <authorList>
            <person name="de Groot N.N."/>
        </authorList>
    </citation>
    <scope>NUCLEOTIDE SEQUENCE [LARGE SCALE GENOMIC DNA]</scope>
    <source>
        <strain evidence="2 3">DSM 20117</strain>
    </source>
</reference>
<protein>
    <submittedName>
        <fullName evidence="2">SpoIIAA-like</fullName>
    </submittedName>
</protein>
<evidence type="ECO:0000313" key="3">
    <source>
        <dbReference type="Proteomes" id="UP000181917"/>
    </source>
</evidence>
<dbReference type="OrthoDB" id="5114976at2"/>
<feature type="domain" description="DUF7793" evidence="1">
    <location>
        <begin position="18"/>
        <end position="121"/>
    </location>
</feature>
<dbReference type="Proteomes" id="UP000181917">
    <property type="component" value="Unassembled WGS sequence"/>
</dbReference>
<accession>A0A1H1D2V7</accession>
<dbReference type="EMBL" id="FNKH01000002">
    <property type="protein sequence ID" value="SDQ70599.1"/>
    <property type="molecule type" value="Genomic_DNA"/>
</dbReference>
<dbReference type="KEGG" id="acry:AC20117_06285"/>
<dbReference type="Pfam" id="PF25056">
    <property type="entry name" value="DUF7793"/>
    <property type="match status" value="1"/>
</dbReference>
<proteinExistence type="predicted"/>